<dbReference type="GO" id="GO:0051538">
    <property type="term" value="F:3 iron, 4 sulfur cluster binding"/>
    <property type="evidence" value="ECO:0007669"/>
    <property type="project" value="UniProtKB-KW"/>
</dbReference>
<protein>
    <recommendedName>
        <fullName evidence="8">Ferredoxin</fullName>
    </recommendedName>
</protein>
<evidence type="ECO:0000256" key="4">
    <source>
        <dbReference type="ARBA" id="ARBA00022982"/>
    </source>
</evidence>
<evidence type="ECO:0000256" key="3">
    <source>
        <dbReference type="ARBA" id="ARBA00022723"/>
    </source>
</evidence>
<dbReference type="RefSeq" id="WP_192769414.1">
    <property type="nucleotide sequence ID" value="NZ_JADBEB010000001.1"/>
</dbReference>
<keyword evidence="6 8" id="KW-0411">Iron-sulfur</keyword>
<sequence length="76" mass="8139">MLQVIADLDRCVGAGQCVLTEPGVFDQDQEDGTVVILDDTPEDERTITRVREAIHICPSRALALAESGASGRTDTP</sequence>
<comment type="caution">
    <text evidence="9">The sequence shown here is derived from an EMBL/GenBank/DDBJ whole genome shotgun (WGS) entry which is preliminary data.</text>
</comment>
<evidence type="ECO:0000256" key="8">
    <source>
        <dbReference type="RuleBase" id="RU368020"/>
    </source>
</evidence>
<reference evidence="9" key="1">
    <citation type="submission" date="2020-10" db="EMBL/GenBank/DDBJ databases">
        <title>Sequencing the genomes of 1000 actinobacteria strains.</title>
        <authorList>
            <person name="Klenk H.-P."/>
        </authorList>
    </citation>
    <scope>NUCLEOTIDE SEQUENCE</scope>
    <source>
        <strain evidence="9">DSM 46832</strain>
    </source>
</reference>
<keyword evidence="7" id="KW-0003">3Fe-4S</keyword>
<evidence type="ECO:0000256" key="6">
    <source>
        <dbReference type="ARBA" id="ARBA00023014"/>
    </source>
</evidence>
<name>A0A927QZ74_9ACTN</name>
<dbReference type="Proteomes" id="UP000649753">
    <property type="component" value="Unassembled WGS sequence"/>
</dbReference>
<dbReference type="AlphaFoldDB" id="A0A927QZ74"/>
<dbReference type="GO" id="GO:0005506">
    <property type="term" value="F:iron ion binding"/>
    <property type="evidence" value="ECO:0007669"/>
    <property type="project" value="UniProtKB-UniRule"/>
</dbReference>
<dbReference type="PANTHER" id="PTHR36923:SF3">
    <property type="entry name" value="FERREDOXIN"/>
    <property type="match status" value="1"/>
</dbReference>
<dbReference type="InterPro" id="IPR051269">
    <property type="entry name" value="Fe-S_cluster_ET"/>
</dbReference>
<evidence type="ECO:0000256" key="7">
    <source>
        <dbReference type="ARBA" id="ARBA00023291"/>
    </source>
</evidence>
<keyword evidence="2 8" id="KW-0813">Transport</keyword>
<dbReference type="EMBL" id="JADBEB010000001">
    <property type="protein sequence ID" value="MBE1490065.1"/>
    <property type="molecule type" value="Genomic_DNA"/>
</dbReference>
<dbReference type="SUPFAM" id="SSF54862">
    <property type="entry name" value="4Fe-4S ferredoxins"/>
    <property type="match status" value="1"/>
</dbReference>
<comment type="cofactor">
    <cofactor evidence="1">
        <name>[3Fe-4S] cluster</name>
        <dbReference type="ChEBI" id="CHEBI:21137"/>
    </cofactor>
</comment>
<organism evidence="9 10">
    <name type="scientific">Plantactinospora soyae</name>
    <dbReference type="NCBI Taxonomy" id="1544732"/>
    <lineage>
        <taxon>Bacteria</taxon>
        <taxon>Bacillati</taxon>
        <taxon>Actinomycetota</taxon>
        <taxon>Actinomycetes</taxon>
        <taxon>Micromonosporales</taxon>
        <taxon>Micromonosporaceae</taxon>
        <taxon>Plantactinospora</taxon>
    </lineage>
</organism>
<dbReference type="Pfam" id="PF13370">
    <property type="entry name" value="Fer4_13"/>
    <property type="match status" value="1"/>
</dbReference>
<gene>
    <name evidence="9" type="ORF">H4W31_005703</name>
</gene>
<evidence type="ECO:0000313" key="9">
    <source>
        <dbReference type="EMBL" id="MBE1490065.1"/>
    </source>
</evidence>
<dbReference type="PANTHER" id="PTHR36923">
    <property type="entry name" value="FERREDOXIN"/>
    <property type="match status" value="1"/>
</dbReference>
<evidence type="ECO:0000256" key="2">
    <source>
        <dbReference type="ARBA" id="ARBA00022448"/>
    </source>
</evidence>
<keyword evidence="5 8" id="KW-0408">Iron</keyword>
<proteinExistence type="predicted"/>
<comment type="function">
    <text evidence="8">Ferredoxins are iron-sulfur proteins that transfer electrons in a wide variety of metabolic reactions.</text>
</comment>
<keyword evidence="10" id="KW-1185">Reference proteome</keyword>
<keyword evidence="4 8" id="KW-0249">Electron transport</keyword>
<dbReference type="Gene3D" id="3.30.70.20">
    <property type="match status" value="1"/>
</dbReference>
<keyword evidence="3 8" id="KW-0479">Metal-binding</keyword>
<evidence type="ECO:0000256" key="5">
    <source>
        <dbReference type="ARBA" id="ARBA00023004"/>
    </source>
</evidence>
<evidence type="ECO:0000313" key="10">
    <source>
        <dbReference type="Proteomes" id="UP000649753"/>
    </source>
</evidence>
<evidence type="ECO:0000256" key="1">
    <source>
        <dbReference type="ARBA" id="ARBA00001927"/>
    </source>
</evidence>
<dbReference type="PRINTS" id="PR00352">
    <property type="entry name" value="3FE4SFRDOXIN"/>
</dbReference>
<accession>A0A927QZ74</accession>
<dbReference type="InterPro" id="IPR001080">
    <property type="entry name" value="3Fe4S_ferredoxin"/>
</dbReference>
<dbReference type="GO" id="GO:0009055">
    <property type="term" value="F:electron transfer activity"/>
    <property type="evidence" value="ECO:0007669"/>
    <property type="project" value="UniProtKB-UniRule"/>
</dbReference>